<evidence type="ECO:0000259" key="2">
    <source>
        <dbReference type="Pfam" id="PF09990"/>
    </source>
</evidence>
<dbReference type="EMBL" id="JAGEOK010000073">
    <property type="protein sequence ID" value="MBO2445327.1"/>
    <property type="molecule type" value="Genomic_DNA"/>
</dbReference>
<comment type="caution">
    <text evidence="3">The sequence shown here is derived from an EMBL/GenBank/DDBJ whole genome shotgun (WGS) entry which is preliminary data.</text>
</comment>
<keyword evidence="4" id="KW-1185">Reference proteome</keyword>
<evidence type="ECO:0000256" key="1">
    <source>
        <dbReference type="SAM" id="Phobius"/>
    </source>
</evidence>
<organism evidence="3 4">
    <name type="scientific">Actinomadura nitritigenes</name>
    <dbReference type="NCBI Taxonomy" id="134602"/>
    <lineage>
        <taxon>Bacteria</taxon>
        <taxon>Bacillati</taxon>
        <taxon>Actinomycetota</taxon>
        <taxon>Actinomycetes</taxon>
        <taxon>Streptosporangiales</taxon>
        <taxon>Thermomonosporaceae</taxon>
        <taxon>Actinomadura</taxon>
    </lineage>
</organism>
<dbReference type="Proteomes" id="UP000666915">
    <property type="component" value="Unassembled WGS sequence"/>
</dbReference>
<gene>
    <name evidence="3" type="ORF">J4557_48290</name>
</gene>
<evidence type="ECO:0000313" key="4">
    <source>
        <dbReference type="Proteomes" id="UP000666915"/>
    </source>
</evidence>
<dbReference type="Pfam" id="PF09990">
    <property type="entry name" value="DUF2231"/>
    <property type="match status" value="1"/>
</dbReference>
<sequence>MHVPIGASITAAVLDVISVATGSGHGSARNLYEAATWVLMVGMGVMFVAALAGLADRSRVLERGPAARRGVNQHAAIMGTVMVLTIAELTLRRQQYPDAGATPAAVLLVEAITVALTIFGLHVGGKLVHGRGQDLAAGVAPDPAPAGSIEEPAER</sequence>
<feature type="transmembrane region" description="Helical" evidence="1">
    <location>
        <begin position="104"/>
        <end position="123"/>
    </location>
</feature>
<feature type="domain" description="DUF2231" evidence="2">
    <location>
        <begin position="2"/>
        <end position="129"/>
    </location>
</feature>
<dbReference type="InterPro" id="IPR019251">
    <property type="entry name" value="DUF2231_TM"/>
</dbReference>
<feature type="transmembrane region" description="Helical" evidence="1">
    <location>
        <begin position="34"/>
        <end position="54"/>
    </location>
</feature>
<protein>
    <submittedName>
        <fullName evidence="3">DUF2231 domain-containing protein</fullName>
    </submittedName>
</protein>
<keyword evidence="1" id="KW-0812">Transmembrane</keyword>
<keyword evidence="1" id="KW-1133">Transmembrane helix</keyword>
<evidence type="ECO:0000313" key="3">
    <source>
        <dbReference type="EMBL" id="MBO2445327.1"/>
    </source>
</evidence>
<keyword evidence="1" id="KW-0472">Membrane</keyword>
<feature type="transmembrane region" description="Helical" evidence="1">
    <location>
        <begin position="75"/>
        <end position="92"/>
    </location>
</feature>
<accession>A0ABS3RHG0</accession>
<proteinExistence type="predicted"/>
<reference evidence="3 4" key="1">
    <citation type="submission" date="2021-03" db="EMBL/GenBank/DDBJ databases">
        <authorList>
            <person name="Kanchanasin P."/>
            <person name="Saeng-In P."/>
            <person name="Phongsopitanun W."/>
            <person name="Yuki M."/>
            <person name="Kudo T."/>
            <person name="Ohkuma M."/>
            <person name="Tanasupawat S."/>
        </authorList>
    </citation>
    <scope>NUCLEOTIDE SEQUENCE [LARGE SCALE GENOMIC DNA]</scope>
    <source>
        <strain evidence="3 4">L46</strain>
    </source>
</reference>
<name>A0ABS3RHG0_9ACTN</name>